<dbReference type="AlphaFoldDB" id="A0A1I1PQ81"/>
<proteinExistence type="predicted"/>
<dbReference type="Proteomes" id="UP000199439">
    <property type="component" value="Unassembled WGS sequence"/>
</dbReference>
<reference evidence="2" key="1">
    <citation type="submission" date="2016-10" db="EMBL/GenBank/DDBJ databases">
        <authorList>
            <person name="Varghese N."/>
            <person name="Submissions S."/>
        </authorList>
    </citation>
    <scope>NUCLEOTIDE SEQUENCE [LARGE SCALE GENOMIC DNA]</scope>
    <source>
        <strain evidence="2">DSM 25730</strain>
    </source>
</reference>
<evidence type="ECO:0000313" key="2">
    <source>
        <dbReference type="Proteomes" id="UP000199439"/>
    </source>
</evidence>
<accession>A0A1I1PQ81</accession>
<protein>
    <submittedName>
        <fullName evidence="1">Gliding motility-associated lipoprotein GldB</fullName>
    </submittedName>
</protein>
<sequence length="326" mass="38606">MRFKFFMKSTILYLLTLIMVVSCKKENALEKEIAKINTDVKIERFDRLFAKVNSKKLPDLKKAYPFMFSEKYTDSFWLAKKADTLQIQLFNEVDKVFEDFSNTELEIESFYNHLKYYYPEFNPPRIITITSDVDYRNSVIVTDTIAVLALDIYLGSAHEFYGGISKYLRANFNKTQLVVDLANAYAEKYTYHPKRKTLLDEMVYFGKLLYFKDVMLPFKTEAERIGYSEEDINWAKANESYIWRYFVSRELLFSTDTKLPQRFINPAPFSKFYLEEIDADSPGRLGQYIGWQIVRAYMLQNDVSLRDMLIKSTEDIFNNSKFKPRK</sequence>
<dbReference type="EMBL" id="FOMI01000004">
    <property type="protein sequence ID" value="SFD11946.1"/>
    <property type="molecule type" value="Genomic_DNA"/>
</dbReference>
<keyword evidence="2" id="KW-1185">Reference proteome</keyword>
<dbReference type="NCBIfam" id="TIGR03514">
    <property type="entry name" value="GldB_lipo"/>
    <property type="match status" value="1"/>
</dbReference>
<dbReference type="STRING" id="870482.SAMN04487987_104132"/>
<keyword evidence="1" id="KW-0449">Lipoprotein</keyword>
<dbReference type="Pfam" id="PF25594">
    <property type="entry name" value="GldB_lipo"/>
    <property type="match status" value="1"/>
</dbReference>
<dbReference type="PROSITE" id="PS51257">
    <property type="entry name" value="PROKAR_LIPOPROTEIN"/>
    <property type="match status" value="1"/>
</dbReference>
<gene>
    <name evidence="1" type="ORF">SAMN04487987_104132</name>
</gene>
<name>A0A1I1PQ81_9FLAO</name>
<evidence type="ECO:0000313" key="1">
    <source>
        <dbReference type="EMBL" id="SFD11946.1"/>
    </source>
</evidence>
<organism evidence="1 2">
    <name type="scientific">Algibacter pectinivorans</name>
    <dbReference type="NCBI Taxonomy" id="870482"/>
    <lineage>
        <taxon>Bacteria</taxon>
        <taxon>Pseudomonadati</taxon>
        <taxon>Bacteroidota</taxon>
        <taxon>Flavobacteriia</taxon>
        <taxon>Flavobacteriales</taxon>
        <taxon>Flavobacteriaceae</taxon>
        <taxon>Algibacter</taxon>
    </lineage>
</organism>
<dbReference type="InterPro" id="IPR019853">
    <property type="entry name" value="GldB-like"/>
</dbReference>